<dbReference type="AlphaFoldDB" id="A0A645C0W8"/>
<organism evidence="1">
    <name type="scientific">bioreactor metagenome</name>
    <dbReference type="NCBI Taxonomy" id="1076179"/>
    <lineage>
        <taxon>unclassified sequences</taxon>
        <taxon>metagenomes</taxon>
        <taxon>ecological metagenomes</taxon>
    </lineage>
</organism>
<evidence type="ECO:0008006" key="2">
    <source>
        <dbReference type="Google" id="ProtNLM"/>
    </source>
</evidence>
<dbReference type="Pfam" id="PF14076">
    <property type="entry name" value="DUF4258"/>
    <property type="match status" value="1"/>
</dbReference>
<evidence type="ECO:0000313" key="1">
    <source>
        <dbReference type="EMBL" id="MPM71410.1"/>
    </source>
</evidence>
<sequence length="106" mass="12651">MMEFNIEDVRKLVNEEKIQWRNHILIRMQQRGIKIKDILGCIMNGEIIEYYKDDYPYPSALILGFKDQKTGIHIVCAVGQDTLWMITAYYPDKNQWSDDLKVRRVQ</sequence>
<reference evidence="1" key="1">
    <citation type="submission" date="2019-08" db="EMBL/GenBank/DDBJ databases">
        <authorList>
            <person name="Kucharzyk K."/>
            <person name="Murdoch R.W."/>
            <person name="Higgins S."/>
            <person name="Loffler F."/>
        </authorList>
    </citation>
    <scope>NUCLEOTIDE SEQUENCE</scope>
</reference>
<comment type="caution">
    <text evidence="1">The sequence shown here is derived from an EMBL/GenBank/DDBJ whole genome shotgun (WGS) entry which is preliminary data.</text>
</comment>
<gene>
    <name evidence="1" type="ORF">SDC9_118375</name>
</gene>
<dbReference type="InterPro" id="IPR025354">
    <property type="entry name" value="DUF4258"/>
</dbReference>
<proteinExistence type="predicted"/>
<protein>
    <recommendedName>
        <fullName evidence="2">DUF4258 domain-containing protein</fullName>
    </recommendedName>
</protein>
<name>A0A645C0W8_9ZZZZ</name>
<dbReference type="EMBL" id="VSSQ01024098">
    <property type="protein sequence ID" value="MPM71410.1"/>
    <property type="molecule type" value="Genomic_DNA"/>
</dbReference>
<accession>A0A645C0W8</accession>